<dbReference type="InParanoid" id="A0A146G1T1"/>
<accession>A0A146G1T1</accession>
<feature type="binding site" evidence="2">
    <location>
        <begin position="11"/>
        <end position="16"/>
    </location>
    <ligand>
        <name>ATP</name>
        <dbReference type="ChEBI" id="CHEBI:30616"/>
    </ligand>
</feature>
<comment type="cofactor">
    <cofactor evidence="2">
        <name>Mg(2+)</name>
        <dbReference type="ChEBI" id="CHEBI:18420"/>
    </cofactor>
</comment>
<dbReference type="GO" id="GO:0005829">
    <property type="term" value="C:cytosol"/>
    <property type="evidence" value="ECO:0007669"/>
    <property type="project" value="TreeGrafter"/>
</dbReference>
<dbReference type="NCBIfam" id="TIGR00347">
    <property type="entry name" value="bioD"/>
    <property type="match status" value="1"/>
</dbReference>
<dbReference type="Gene3D" id="3.40.50.300">
    <property type="entry name" value="P-loop containing nucleotide triphosphate hydrolases"/>
    <property type="match status" value="1"/>
</dbReference>
<keyword evidence="2" id="KW-0963">Cytoplasm</keyword>
<evidence type="ECO:0000313" key="4">
    <source>
        <dbReference type="Proteomes" id="UP000076023"/>
    </source>
</evidence>
<dbReference type="FunCoup" id="A0A146G1T1">
    <property type="interactions" value="400"/>
</dbReference>
<dbReference type="GO" id="GO:0000287">
    <property type="term" value="F:magnesium ion binding"/>
    <property type="evidence" value="ECO:0007669"/>
    <property type="project" value="UniProtKB-UniRule"/>
</dbReference>
<reference evidence="4" key="1">
    <citation type="journal article" date="2017" name="Genome Announc.">
        <title>Draft Genome Sequence of Terrimicrobium sacchariphilum NM-5T, a Facultative Anaerobic Soil Bacterium of the Class Spartobacteria.</title>
        <authorList>
            <person name="Qiu Y.L."/>
            <person name="Tourlousse D.M."/>
            <person name="Matsuura N."/>
            <person name="Ohashi A."/>
            <person name="Sekiguchi Y."/>
        </authorList>
    </citation>
    <scope>NUCLEOTIDE SEQUENCE [LARGE SCALE GENOMIC DNA]</scope>
    <source>
        <strain evidence="4">NM-5</strain>
    </source>
</reference>
<name>A0A146G1T1_TERSA</name>
<dbReference type="SUPFAM" id="SSF52540">
    <property type="entry name" value="P-loop containing nucleoside triphosphate hydrolases"/>
    <property type="match status" value="1"/>
</dbReference>
<dbReference type="AlphaFoldDB" id="A0A146G1T1"/>
<keyword evidence="2" id="KW-0067">ATP-binding</keyword>
<dbReference type="EC" id="6.3.3.3" evidence="2"/>
<comment type="catalytic activity">
    <reaction evidence="2">
        <text>(7R,8S)-7,8-diammoniononanoate + CO2 + ATP = (4R,5S)-dethiobiotin + ADP + phosphate + 3 H(+)</text>
        <dbReference type="Rhea" id="RHEA:15805"/>
        <dbReference type="ChEBI" id="CHEBI:15378"/>
        <dbReference type="ChEBI" id="CHEBI:16526"/>
        <dbReference type="ChEBI" id="CHEBI:30616"/>
        <dbReference type="ChEBI" id="CHEBI:43474"/>
        <dbReference type="ChEBI" id="CHEBI:149469"/>
        <dbReference type="ChEBI" id="CHEBI:149473"/>
        <dbReference type="ChEBI" id="CHEBI:456216"/>
        <dbReference type="EC" id="6.3.3.3"/>
    </reaction>
</comment>
<feature type="binding site" evidence="2">
    <location>
        <position position="15"/>
    </location>
    <ligand>
        <name>Mg(2+)</name>
        <dbReference type="ChEBI" id="CHEBI:18420"/>
    </ligand>
</feature>
<dbReference type="EMBL" id="BDCO01000002">
    <property type="protein sequence ID" value="GAT31785.1"/>
    <property type="molecule type" value="Genomic_DNA"/>
</dbReference>
<comment type="similarity">
    <text evidence="2">Belongs to the dethiobiotin synthetase family.</text>
</comment>
<evidence type="ECO:0000256" key="2">
    <source>
        <dbReference type="HAMAP-Rule" id="MF_00336"/>
    </source>
</evidence>
<dbReference type="Proteomes" id="UP000076023">
    <property type="component" value="Unassembled WGS sequence"/>
</dbReference>
<dbReference type="CDD" id="cd03109">
    <property type="entry name" value="DTBS"/>
    <property type="match status" value="1"/>
</dbReference>
<dbReference type="PIRSF" id="PIRSF006755">
    <property type="entry name" value="DTB_synth"/>
    <property type="match status" value="1"/>
</dbReference>
<feature type="binding site" evidence="2">
    <location>
        <begin position="166"/>
        <end position="167"/>
    </location>
    <ligand>
        <name>ATP</name>
        <dbReference type="ChEBI" id="CHEBI:30616"/>
    </ligand>
</feature>
<dbReference type="STRING" id="690879.TSACC_2179"/>
<dbReference type="GO" id="GO:0009102">
    <property type="term" value="P:biotin biosynthetic process"/>
    <property type="evidence" value="ECO:0007669"/>
    <property type="project" value="UniProtKB-UniRule"/>
</dbReference>
<comment type="subunit">
    <text evidence="2">Homodimer.</text>
</comment>
<dbReference type="GO" id="GO:0004141">
    <property type="term" value="F:dethiobiotin synthase activity"/>
    <property type="evidence" value="ECO:0007669"/>
    <property type="project" value="UniProtKB-UniRule"/>
</dbReference>
<dbReference type="InterPro" id="IPR027417">
    <property type="entry name" value="P-loop_NTPase"/>
</dbReference>
<feature type="binding site" evidence="2">
    <location>
        <position position="45"/>
    </location>
    <ligand>
        <name>Mg(2+)</name>
        <dbReference type="ChEBI" id="CHEBI:18420"/>
    </ligand>
</feature>
<comment type="function">
    <text evidence="2">Catalyzes a mechanistically unusual reaction, the ATP-dependent insertion of CO2 between the N7 and N8 nitrogen atoms of 7,8-diaminopelargonic acid (DAPA, also called 7,8-diammoniononanoate) to form a ureido ring.</text>
</comment>
<evidence type="ECO:0000313" key="3">
    <source>
        <dbReference type="EMBL" id="GAT31785.1"/>
    </source>
</evidence>
<dbReference type="GO" id="GO:0005524">
    <property type="term" value="F:ATP binding"/>
    <property type="evidence" value="ECO:0007669"/>
    <property type="project" value="UniProtKB-UniRule"/>
</dbReference>
<keyword evidence="4" id="KW-1185">Reference proteome</keyword>
<feature type="binding site" evidence="2">
    <location>
        <position position="45"/>
    </location>
    <ligand>
        <name>ATP</name>
        <dbReference type="ChEBI" id="CHEBI:30616"/>
    </ligand>
</feature>
<feature type="binding site" evidence="2">
    <location>
        <begin position="106"/>
        <end position="109"/>
    </location>
    <ligand>
        <name>ATP</name>
        <dbReference type="ChEBI" id="CHEBI:30616"/>
    </ligand>
</feature>
<comment type="subcellular location">
    <subcellularLocation>
        <location evidence="2">Cytoplasm</location>
    </subcellularLocation>
</comment>
<dbReference type="RefSeq" id="WP_075077666.1">
    <property type="nucleotide sequence ID" value="NZ_BDCO01000002.1"/>
</dbReference>
<dbReference type="InterPro" id="IPR004472">
    <property type="entry name" value="DTB_synth_BioD"/>
</dbReference>
<keyword evidence="2" id="KW-0479">Metal-binding</keyword>
<comment type="caution">
    <text evidence="3">The sequence shown here is derived from an EMBL/GenBank/DDBJ whole genome shotgun (WGS) entry which is preliminary data.</text>
</comment>
<dbReference type="PANTHER" id="PTHR43210:SF5">
    <property type="entry name" value="DETHIOBIOTIN SYNTHETASE"/>
    <property type="match status" value="1"/>
</dbReference>
<feature type="active site" evidence="2">
    <location>
        <position position="36"/>
    </location>
</feature>
<comment type="caution">
    <text evidence="2">Lacks conserved residue(s) required for the propagation of feature annotation.</text>
</comment>
<keyword evidence="2" id="KW-0547">Nucleotide-binding</keyword>
<keyword evidence="2" id="KW-0460">Magnesium</keyword>
<feature type="binding site" evidence="2">
    <location>
        <position position="106"/>
    </location>
    <ligand>
        <name>Mg(2+)</name>
        <dbReference type="ChEBI" id="CHEBI:18420"/>
    </ligand>
</feature>
<keyword evidence="1 2" id="KW-0093">Biotin biosynthesis</keyword>
<dbReference type="OrthoDB" id="9802097at2"/>
<keyword evidence="2" id="KW-0436">Ligase</keyword>
<comment type="pathway">
    <text evidence="2">Cofactor biosynthesis; biotin biosynthesis; biotin from 7,8-diaminononanoate: step 1/2.</text>
</comment>
<protein>
    <recommendedName>
        <fullName evidence="2">ATP-dependent dethiobiotin synthetase BioD</fullName>
        <ecNumber evidence="2">6.3.3.3</ecNumber>
    </recommendedName>
    <alternativeName>
        <fullName evidence="2">DTB synthetase</fullName>
        <shortName evidence="2">DTBS</shortName>
    </alternativeName>
    <alternativeName>
        <fullName evidence="2">Dethiobiotin synthase</fullName>
    </alternativeName>
</protein>
<organism evidence="3 4">
    <name type="scientific">Terrimicrobium sacchariphilum</name>
    <dbReference type="NCBI Taxonomy" id="690879"/>
    <lineage>
        <taxon>Bacteria</taxon>
        <taxon>Pseudomonadati</taxon>
        <taxon>Verrucomicrobiota</taxon>
        <taxon>Terrimicrobiia</taxon>
        <taxon>Terrimicrobiales</taxon>
        <taxon>Terrimicrobiaceae</taxon>
        <taxon>Terrimicrobium</taxon>
    </lineage>
</organism>
<dbReference type="UniPathway" id="UPA00078">
    <property type="reaction ID" value="UER00161"/>
</dbReference>
<sequence length="207" mass="22295">MNYFITGTDTGVGKTYVTALLTRALRSAGLDTVALKPISCGDREDAESLRNAIGGELPLDAINPLWFDAPAAPLVAAREEGRTIERANLRDWYTALRQSRKSLLVEGVGGWLVPVAEGLGGAEFAAIFDLPVVIVVANRLGCINHTLLTIESVRTRGFTCAGLIINHLHPPETISERTNAALLRELTDVPVLFEIQPGQRTLNLAVA</sequence>
<evidence type="ECO:0000256" key="1">
    <source>
        <dbReference type="ARBA" id="ARBA00022756"/>
    </source>
</evidence>
<dbReference type="HAMAP" id="MF_00336">
    <property type="entry name" value="BioD"/>
    <property type="match status" value="1"/>
</dbReference>
<dbReference type="PANTHER" id="PTHR43210">
    <property type="entry name" value="DETHIOBIOTIN SYNTHETASE"/>
    <property type="match status" value="1"/>
</dbReference>
<gene>
    <name evidence="2" type="primary">bioD</name>
    <name evidence="3" type="ORF">TSACC_2179</name>
</gene>
<proteinExistence type="inferred from homology"/>
<dbReference type="Pfam" id="PF13500">
    <property type="entry name" value="AAA_26"/>
    <property type="match status" value="1"/>
</dbReference>